<protein>
    <submittedName>
        <fullName evidence="1">Uncharacterized protein</fullName>
    </submittedName>
</protein>
<dbReference type="Proteomes" id="UP000076154">
    <property type="component" value="Unassembled WGS sequence"/>
</dbReference>
<accession>A0A369J4W7</accession>
<gene>
    <name evidence="1" type="ORF">Hypma_002068</name>
</gene>
<evidence type="ECO:0000313" key="2">
    <source>
        <dbReference type="Proteomes" id="UP000076154"/>
    </source>
</evidence>
<name>A0A369J4W7_HYPMA</name>
<dbReference type="AlphaFoldDB" id="A0A369J4W7"/>
<comment type="caution">
    <text evidence="1">The sequence shown here is derived from an EMBL/GenBank/DDBJ whole genome shotgun (WGS) entry which is preliminary data.</text>
</comment>
<sequence length="130" mass="14823">MTCRKSDRCIYHRRDAAYSAARRLCTDLHVCEPHKSYVIPLHESRNVNVDDIFTELPRDATIYILHIIIPACMSRSQHVARILYRVYAHSPAVHQTAPTPPRRRALSLTHRHYGAVAGLEGRGMLLVSVI</sequence>
<dbReference type="EMBL" id="LUEZ02000120">
    <property type="protein sequence ID" value="RDB16998.1"/>
    <property type="molecule type" value="Genomic_DNA"/>
</dbReference>
<keyword evidence="2" id="KW-1185">Reference proteome</keyword>
<organism evidence="1 2">
    <name type="scientific">Hypsizygus marmoreus</name>
    <name type="common">White beech mushroom</name>
    <name type="synonym">Agaricus marmoreus</name>
    <dbReference type="NCBI Taxonomy" id="39966"/>
    <lineage>
        <taxon>Eukaryota</taxon>
        <taxon>Fungi</taxon>
        <taxon>Dikarya</taxon>
        <taxon>Basidiomycota</taxon>
        <taxon>Agaricomycotina</taxon>
        <taxon>Agaricomycetes</taxon>
        <taxon>Agaricomycetidae</taxon>
        <taxon>Agaricales</taxon>
        <taxon>Tricholomatineae</taxon>
        <taxon>Lyophyllaceae</taxon>
        <taxon>Hypsizygus</taxon>
    </lineage>
</organism>
<reference evidence="1" key="1">
    <citation type="submission" date="2018-04" db="EMBL/GenBank/DDBJ databases">
        <title>Whole genome sequencing of Hypsizygus marmoreus.</title>
        <authorList>
            <person name="Choi I.-G."/>
            <person name="Min B."/>
            <person name="Kim J.-G."/>
            <person name="Kim S."/>
            <person name="Oh Y.-L."/>
            <person name="Kong W.-S."/>
            <person name="Park H."/>
            <person name="Jeong J."/>
            <person name="Song E.-S."/>
        </authorList>
    </citation>
    <scope>NUCLEOTIDE SEQUENCE [LARGE SCALE GENOMIC DNA]</scope>
    <source>
        <strain evidence="1">51987-8</strain>
    </source>
</reference>
<evidence type="ECO:0000313" key="1">
    <source>
        <dbReference type="EMBL" id="RDB16998.1"/>
    </source>
</evidence>
<proteinExistence type="predicted"/>
<dbReference type="InParanoid" id="A0A369J4W7"/>